<organism evidence="1">
    <name type="scientific">viral metagenome</name>
    <dbReference type="NCBI Taxonomy" id="1070528"/>
    <lineage>
        <taxon>unclassified sequences</taxon>
        <taxon>metagenomes</taxon>
        <taxon>organismal metagenomes</taxon>
    </lineage>
</organism>
<evidence type="ECO:0000313" key="1">
    <source>
        <dbReference type="EMBL" id="QJA94864.1"/>
    </source>
</evidence>
<dbReference type="AlphaFoldDB" id="A0A6M3LN92"/>
<gene>
    <name evidence="1" type="ORF">MM415B03711_0006</name>
</gene>
<dbReference type="EMBL" id="MT143267">
    <property type="protein sequence ID" value="QJA94864.1"/>
    <property type="molecule type" value="Genomic_DNA"/>
</dbReference>
<name>A0A6M3LN92_9ZZZZ</name>
<reference evidence="1" key="1">
    <citation type="submission" date="2020-03" db="EMBL/GenBank/DDBJ databases">
        <title>The deep terrestrial virosphere.</title>
        <authorList>
            <person name="Holmfeldt K."/>
            <person name="Nilsson E."/>
            <person name="Simone D."/>
            <person name="Lopez-Fernandez M."/>
            <person name="Wu X."/>
            <person name="de Brujin I."/>
            <person name="Lundin D."/>
            <person name="Andersson A."/>
            <person name="Bertilsson S."/>
            <person name="Dopson M."/>
        </authorList>
    </citation>
    <scope>NUCLEOTIDE SEQUENCE</scope>
    <source>
        <strain evidence="1">MM415B03711</strain>
    </source>
</reference>
<accession>A0A6M3LN92</accession>
<proteinExistence type="predicted"/>
<sequence>MESILKLVPLLCGLVGLVEAFVKAPKSGPTKKLIVATGVKAAVEGMTEISTGGQKEAWAKMSTQVDEAIDAVAALLPTKMYKTPKL</sequence>
<protein>
    <submittedName>
        <fullName evidence="1">Uncharacterized protein</fullName>
    </submittedName>
</protein>